<evidence type="ECO:0000313" key="2">
    <source>
        <dbReference type="EMBL" id="CEP15928.1"/>
    </source>
</evidence>
<dbReference type="OrthoDB" id="2266444at2759"/>
<evidence type="ECO:0000313" key="3">
    <source>
        <dbReference type="Proteomes" id="UP000054107"/>
    </source>
</evidence>
<feature type="region of interest" description="Disordered" evidence="1">
    <location>
        <begin position="1"/>
        <end position="75"/>
    </location>
</feature>
<feature type="compositionally biased region" description="Basic residues" evidence="1">
    <location>
        <begin position="38"/>
        <end position="49"/>
    </location>
</feature>
<feature type="compositionally biased region" description="Basic and acidic residues" evidence="1">
    <location>
        <begin position="22"/>
        <end position="33"/>
    </location>
</feature>
<gene>
    <name evidence="2" type="primary">PARPA_10174.1 scaffold 39656</name>
</gene>
<dbReference type="Proteomes" id="UP000054107">
    <property type="component" value="Unassembled WGS sequence"/>
</dbReference>
<name>A0A0B7NM01_9FUNG</name>
<keyword evidence="3" id="KW-1185">Reference proteome</keyword>
<proteinExistence type="predicted"/>
<dbReference type="AlphaFoldDB" id="A0A0B7NM01"/>
<dbReference type="EMBL" id="LN732723">
    <property type="protein sequence ID" value="CEP15928.1"/>
    <property type="molecule type" value="Genomic_DNA"/>
</dbReference>
<protein>
    <submittedName>
        <fullName evidence="2">Uncharacterized protein</fullName>
    </submittedName>
</protein>
<reference evidence="2 3" key="1">
    <citation type="submission" date="2014-09" db="EMBL/GenBank/DDBJ databases">
        <authorList>
            <person name="Ellenberger Sabrina"/>
        </authorList>
    </citation>
    <scope>NUCLEOTIDE SEQUENCE [LARGE SCALE GENOMIC DNA]</scope>
    <source>
        <strain evidence="2 3">CBS 412.66</strain>
    </source>
</reference>
<sequence length="131" mass="15601">MNLYTRLKSTMAEQVANEDEKENTRKRPMDGNDCKGGLSRRTKASRRKVFTVIDDNQINEQDDDYDHNDSGDDKKDSIWEEWKQILDDQENMNCFTQLSPERQKVIWCGKLVRRRSCLPPELYDKLNQKYH</sequence>
<evidence type="ECO:0000256" key="1">
    <source>
        <dbReference type="SAM" id="MobiDB-lite"/>
    </source>
</evidence>
<accession>A0A0B7NM01</accession>
<organism evidence="2 3">
    <name type="scientific">Parasitella parasitica</name>
    <dbReference type="NCBI Taxonomy" id="35722"/>
    <lineage>
        <taxon>Eukaryota</taxon>
        <taxon>Fungi</taxon>
        <taxon>Fungi incertae sedis</taxon>
        <taxon>Mucoromycota</taxon>
        <taxon>Mucoromycotina</taxon>
        <taxon>Mucoromycetes</taxon>
        <taxon>Mucorales</taxon>
        <taxon>Mucorineae</taxon>
        <taxon>Mucoraceae</taxon>
        <taxon>Parasitella</taxon>
    </lineage>
</organism>